<dbReference type="PANTHER" id="PTHR43311">
    <property type="entry name" value="GLUTAMATE--TRNA LIGASE"/>
    <property type="match status" value="1"/>
</dbReference>
<dbReference type="Pfam" id="PF19269">
    <property type="entry name" value="Anticodon_2"/>
    <property type="match status" value="1"/>
</dbReference>
<evidence type="ECO:0000313" key="11">
    <source>
        <dbReference type="EMBL" id="OGM99965.1"/>
    </source>
</evidence>
<dbReference type="GO" id="GO:0004818">
    <property type="term" value="F:glutamate-tRNA ligase activity"/>
    <property type="evidence" value="ECO:0007669"/>
    <property type="project" value="TreeGrafter"/>
</dbReference>
<feature type="domain" description="Aminoacyl-tRNA synthetase class I anticodon-binding" evidence="10">
    <location>
        <begin position="220"/>
        <end position="341"/>
    </location>
</feature>
<dbReference type="Proteomes" id="UP000177594">
    <property type="component" value="Unassembled WGS sequence"/>
</dbReference>
<evidence type="ECO:0000256" key="1">
    <source>
        <dbReference type="ARBA" id="ARBA00007894"/>
    </source>
</evidence>
<dbReference type="Gene3D" id="3.40.50.620">
    <property type="entry name" value="HUPs"/>
    <property type="match status" value="1"/>
</dbReference>
<evidence type="ECO:0000256" key="8">
    <source>
        <dbReference type="SAM" id="Coils"/>
    </source>
</evidence>
<dbReference type="GO" id="GO:0006424">
    <property type="term" value="P:glutamyl-tRNA aminoacylation"/>
    <property type="evidence" value="ECO:0007669"/>
    <property type="project" value="TreeGrafter"/>
</dbReference>
<dbReference type="InterPro" id="IPR020751">
    <property type="entry name" value="aa-tRNA-synth_I_codon-bd_sub2"/>
</dbReference>
<dbReference type="GO" id="GO:0005524">
    <property type="term" value="F:ATP binding"/>
    <property type="evidence" value="ECO:0007669"/>
    <property type="project" value="UniProtKB-KW"/>
</dbReference>
<keyword evidence="2 7" id="KW-0436">Ligase</keyword>
<sequence>ATEKKSQEENKKAPIHVCEYKQRQRTNDQRQEGIIRLAVDEASDRIISFDDQIRGKVEFKQSLLGDFAIARSVDDPLYHFAVVVDDADMNITHVLRGEDHISNTPKQILIYEALGLNIPVFAHLPLMLAPDRSKLSKRHGDTSALAYKKDYLSEAMINFLGCLSHTFSKEIISKEEMIQEFELSKVHKSGAIFDIKKLNWINSQYIKSLSASKLISLTAEEIPEKAIPLITERLEKLTDINNYDYFWKNPDYNKDLLKWKKATLEESLSALKEVKDILEKIEFIRENLQKTLDGLGEKLKDRGLAYWPLRMALTGREKSPDPIDIALVLGKQKTLERIINAFK</sequence>
<protein>
    <submittedName>
        <fullName evidence="11">Uncharacterized protein</fullName>
    </submittedName>
</protein>
<keyword evidence="5 7" id="KW-0648">Protein biosynthesis</keyword>
<evidence type="ECO:0000256" key="2">
    <source>
        <dbReference type="ARBA" id="ARBA00022598"/>
    </source>
</evidence>
<comment type="caution">
    <text evidence="11">The sequence shown here is derived from an EMBL/GenBank/DDBJ whole genome shotgun (WGS) entry which is preliminary data.</text>
</comment>
<keyword evidence="8" id="KW-0175">Coiled coil</keyword>
<dbReference type="InterPro" id="IPR008925">
    <property type="entry name" value="aa_tRNA-synth_I_cd-bd_sf"/>
</dbReference>
<dbReference type="InterPro" id="IPR020058">
    <property type="entry name" value="Glu/Gln-tRNA-synth_Ib_cat-dom"/>
</dbReference>
<proteinExistence type="inferred from homology"/>
<evidence type="ECO:0000256" key="7">
    <source>
        <dbReference type="RuleBase" id="RU363037"/>
    </source>
</evidence>
<keyword evidence="4 7" id="KW-0067">ATP-binding</keyword>
<dbReference type="SUPFAM" id="SSF52374">
    <property type="entry name" value="Nucleotidylyl transferase"/>
    <property type="match status" value="1"/>
</dbReference>
<evidence type="ECO:0000259" key="10">
    <source>
        <dbReference type="Pfam" id="PF19269"/>
    </source>
</evidence>
<evidence type="ECO:0000313" key="12">
    <source>
        <dbReference type="Proteomes" id="UP000177594"/>
    </source>
</evidence>
<evidence type="ECO:0000256" key="4">
    <source>
        <dbReference type="ARBA" id="ARBA00022840"/>
    </source>
</evidence>
<dbReference type="InterPro" id="IPR014729">
    <property type="entry name" value="Rossmann-like_a/b/a_fold"/>
</dbReference>
<organism evidence="11 12">
    <name type="scientific">Candidatus Yanofskybacteria bacterium RIFCSPHIGHO2_01_FULL_39_8b</name>
    <dbReference type="NCBI Taxonomy" id="1802659"/>
    <lineage>
        <taxon>Bacteria</taxon>
        <taxon>Candidatus Yanofskyibacteriota</taxon>
    </lineage>
</organism>
<feature type="domain" description="Glutamyl/glutaminyl-tRNA synthetase class Ib catalytic" evidence="9">
    <location>
        <begin position="15"/>
        <end position="200"/>
    </location>
</feature>
<dbReference type="PANTHER" id="PTHR43311:SF2">
    <property type="entry name" value="GLUTAMATE--TRNA LIGASE, MITOCHONDRIAL-RELATED"/>
    <property type="match status" value="1"/>
</dbReference>
<keyword evidence="3 7" id="KW-0547">Nucleotide-binding</keyword>
<comment type="similarity">
    <text evidence="1">Belongs to the class-I aminoacyl-tRNA synthetase family. Glutamate--tRNA ligase type 1 subfamily.</text>
</comment>
<dbReference type="GO" id="GO:0000049">
    <property type="term" value="F:tRNA binding"/>
    <property type="evidence" value="ECO:0007669"/>
    <property type="project" value="InterPro"/>
</dbReference>
<evidence type="ECO:0000256" key="3">
    <source>
        <dbReference type="ARBA" id="ARBA00022741"/>
    </source>
</evidence>
<evidence type="ECO:0000256" key="5">
    <source>
        <dbReference type="ARBA" id="ARBA00022917"/>
    </source>
</evidence>
<accession>A0A1F8EIU5</accession>
<reference evidence="11 12" key="1">
    <citation type="journal article" date="2016" name="Nat. Commun.">
        <title>Thousands of microbial genomes shed light on interconnected biogeochemical processes in an aquifer system.</title>
        <authorList>
            <person name="Anantharaman K."/>
            <person name="Brown C.T."/>
            <person name="Hug L.A."/>
            <person name="Sharon I."/>
            <person name="Castelle C.J."/>
            <person name="Probst A.J."/>
            <person name="Thomas B.C."/>
            <person name="Singh A."/>
            <person name="Wilkins M.J."/>
            <person name="Karaoz U."/>
            <person name="Brodie E.L."/>
            <person name="Williams K.H."/>
            <person name="Hubbard S.S."/>
            <person name="Banfield J.F."/>
        </authorList>
    </citation>
    <scope>NUCLEOTIDE SEQUENCE [LARGE SCALE GENOMIC DNA]</scope>
</reference>
<dbReference type="InterPro" id="IPR049940">
    <property type="entry name" value="GluQ/Sye"/>
</dbReference>
<dbReference type="InterPro" id="IPR020061">
    <property type="entry name" value="Glu_tRNA_lig_a-bdl"/>
</dbReference>
<feature type="non-terminal residue" evidence="11">
    <location>
        <position position="1"/>
    </location>
</feature>
<evidence type="ECO:0000256" key="6">
    <source>
        <dbReference type="ARBA" id="ARBA00023146"/>
    </source>
</evidence>
<gene>
    <name evidence="11" type="ORF">A2817_00755</name>
</gene>
<dbReference type="Gene3D" id="1.10.10.350">
    <property type="match status" value="1"/>
</dbReference>
<dbReference type="EMBL" id="MGIZ01000006">
    <property type="protein sequence ID" value="OGM99965.1"/>
    <property type="molecule type" value="Genomic_DNA"/>
</dbReference>
<dbReference type="GO" id="GO:0005829">
    <property type="term" value="C:cytosol"/>
    <property type="evidence" value="ECO:0007669"/>
    <property type="project" value="TreeGrafter"/>
</dbReference>
<dbReference type="Pfam" id="PF00749">
    <property type="entry name" value="tRNA-synt_1c"/>
    <property type="match status" value="1"/>
</dbReference>
<name>A0A1F8EIU5_9BACT</name>
<evidence type="ECO:0000259" key="9">
    <source>
        <dbReference type="Pfam" id="PF00749"/>
    </source>
</evidence>
<dbReference type="AlphaFoldDB" id="A0A1F8EIU5"/>
<dbReference type="InterPro" id="IPR045462">
    <property type="entry name" value="aa-tRNA-synth_I_cd-bd"/>
</dbReference>
<feature type="coiled-coil region" evidence="8">
    <location>
        <begin position="261"/>
        <end position="291"/>
    </location>
</feature>
<dbReference type="Gene3D" id="3.90.800.10">
    <property type="entry name" value="Glutamyl-tRNA Synthetase, Domain 3"/>
    <property type="match status" value="1"/>
</dbReference>
<dbReference type="Gene3D" id="1.10.1160.10">
    <property type="entry name" value="Glutamyl-trna Synthetase, Domain 2"/>
    <property type="match status" value="1"/>
</dbReference>
<keyword evidence="6 7" id="KW-0030">Aminoacyl-tRNA synthetase</keyword>
<dbReference type="SUPFAM" id="SSF48163">
    <property type="entry name" value="An anticodon-binding domain of class I aminoacyl-tRNA synthetases"/>
    <property type="match status" value="1"/>
</dbReference>